<protein>
    <recommendedName>
        <fullName evidence="3">PEP-CTERM protein-sorting domain-containing protein</fullName>
    </recommendedName>
</protein>
<evidence type="ECO:0000313" key="1">
    <source>
        <dbReference type="EMBL" id="QDU53900.1"/>
    </source>
</evidence>
<gene>
    <name evidence="1" type="ORF">Pan181_00780</name>
</gene>
<evidence type="ECO:0008006" key="3">
    <source>
        <dbReference type="Google" id="ProtNLM"/>
    </source>
</evidence>
<dbReference type="RefSeq" id="WP_145244944.1">
    <property type="nucleotide sequence ID" value="NZ_CP036278.1"/>
</dbReference>
<accession>A0A518AGQ2</accession>
<keyword evidence="2" id="KW-1185">Reference proteome</keyword>
<organism evidence="1 2">
    <name type="scientific">Aeoliella mucimassa</name>
    <dbReference type="NCBI Taxonomy" id="2527972"/>
    <lineage>
        <taxon>Bacteria</taxon>
        <taxon>Pseudomonadati</taxon>
        <taxon>Planctomycetota</taxon>
        <taxon>Planctomycetia</taxon>
        <taxon>Pirellulales</taxon>
        <taxon>Lacipirellulaceae</taxon>
        <taxon>Aeoliella</taxon>
    </lineage>
</organism>
<dbReference type="KEGG" id="amuc:Pan181_00780"/>
<dbReference type="EMBL" id="CP036278">
    <property type="protein sequence ID" value="QDU53900.1"/>
    <property type="molecule type" value="Genomic_DNA"/>
</dbReference>
<reference evidence="1 2" key="1">
    <citation type="submission" date="2019-02" db="EMBL/GenBank/DDBJ databases">
        <title>Deep-cultivation of Planctomycetes and their phenomic and genomic characterization uncovers novel biology.</title>
        <authorList>
            <person name="Wiegand S."/>
            <person name="Jogler M."/>
            <person name="Boedeker C."/>
            <person name="Pinto D."/>
            <person name="Vollmers J."/>
            <person name="Rivas-Marin E."/>
            <person name="Kohn T."/>
            <person name="Peeters S.H."/>
            <person name="Heuer A."/>
            <person name="Rast P."/>
            <person name="Oberbeckmann S."/>
            <person name="Bunk B."/>
            <person name="Jeske O."/>
            <person name="Meyerdierks A."/>
            <person name="Storesund J.E."/>
            <person name="Kallscheuer N."/>
            <person name="Luecker S."/>
            <person name="Lage O.M."/>
            <person name="Pohl T."/>
            <person name="Merkel B.J."/>
            <person name="Hornburger P."/>
            <person name="Mueller R.-W."/>
            <person name="Bruemmer F."/>
            <person name="Labrenz M."/>
            <person name="Spormann A.M."/>
            <person name="Op den Camp H."/>
            <person name="Overmann J."/>
            <person name="Amann R."/>
            <person name="Jetten M.S.M."/>
            <person name="Mascher T."/>
            <person name="Medema M.H."/>
            <person name="Devos D.P."/>
            <person name="Kaster A.-K."/>
            <person name="Ovreas L."/>
            <person name="Rohde M."/>
            <person name="Galperin M.Y."/>
            <person name="Jogler C."/>
        </authorList>
    </citation>
    <scope>NUCLEOTIDE SEQUENCE [LARGE SCALE GENOMIC DNA]</scope>
    <source>
        <strain evidence="1 2">Pan181</strain>
    </source>
</reference>
<dbReference type="OrthoDB" id="177215at2"/>
<proteinExistence type="predicted"/>
<dbReference type="NCBIfam" id="TIGR02595">
    <property type="entry name" value="PEP_CTERM"/>
    <property type="match status" value="1"/>
</dbReference>
<dbReference type="InterPro" id="IPR013424">
    <property type="entry name" value="Ice-binding_C"/>
</dbReference>
<name>A0A518AGQ2_9BACT</name>
<dbReference type="Proteomes" id="UP000315750">
    <property type="component" value="Chromosome"/>
</dbReference>
<dbReference type="AlphaFoldDB" id="A0A518AGQ2"/>
<evidence type="ECO:0000313" key="2">
    <source>
        <dbReference type="Proteomes" id="UP000315750"/>
    </source>
</evidence>
<sequence>MHLFVFAKENLAVINKAPLTAFLVAMAFAPMGQAETITNLAGIGGDVVVRRNNNTENDGFLRIKNQGGDGEASGNDRIGLLKFDLSSLSQPITAGGVQLELPRGASTDQVANTFDAGDILYLYGVADLATDENFDEAAVTFANFPYLTGAGSVTDPRPATDMTGNGVNDELVTLLDTYTFAAESDAGDLVTFTGGSLTSFLQSDTNDIATFILASSATQNPFKTAVFVSDTGTEGTPLPPTLLTNGDVPMEGTDFNMMDGTTIEDFFILRDNYLTGTTFAQGDANLDGVVNHLDFYMWRTDYLSAGGSVSAINWAPVAVPEPASSALVVLGTLGALLFARQRRANQ</sequence>